<evidence type="ECO:0000313" key="1">
    <source>
        <dbReference type="EMBL" id="MPD01992.1"/>
    </source>
</evidence>
<dbReference type="PROSITE" id="PS51257">
    <property type="entry name" value="PROKAR_LIPOPROTEIN"/>
    <property type="match status" value="1"/>
</dbReference>
<gene>
    <name evidence="1" type="ORF">E2C01_097546</name>
</gene>
<comment type="caution">
    <text evidence="1">The sequence shown here is derived from an EMBL/GenBank/DDBJ whole genome shotgun (WGS) entry which is preliminary data.</text>
</comment>
<organism evidence="1 2">
    <name type="scientific">Portunus trituberculatus</name>
    <name type="common">Swimming crab</name>
    <name type="synonym">Neptunus trituberculatus</name>
    <dbReference type="NCBI Taxonomy" id="210409"/>
    <lineage>
        <taxon>Eukaryota</taxon>
        <taxon>Metazoa</taxon>
        <taxon>Ecdysozoa</taxon>
        <taxon>Arthropoda</taxon>
        <taxon>Crustacea</taxon>
        <taxon>Multicrustacea</taxon>
        <taxon>Malacostraca</taxon>
        <taxon>Eumalacostraca</taxon>
        <taxon>Eucarida</taxon>
        <taxon>Decapoda</taxon>
        <taxon>Pleocyemata</taxon>
        <taxon>Brachyura</taxon>
        <taxon>Eubrachyura</taxon>
        <taxon>Portunoidea</taxon>
        <taxon>Portunidae</taxon>
        <taxon>Portuninae</taxon>
        <taxon>Portunus</taxon>
    </lineage>
</organism>
<proteinExistence type="predicted"/>
<accession>A0A5B7JVG8</accession>
<name>A0A5B7JVG8_PORTR</name>
<sequence>MAVRRCSGWRSWPKNYLVLGMNAAQGCTQHGHLSSASQLHDHNMGRRGLPNCLSERWAECSCATLLLMLQEMTHSTYKFLMHACVIEPSIQNRLGDAQTERVRGKKRLVQHVREILQHKYLVQINGKQYYSLTKRILSLSFICINS</sequence>
<dbReference type="EMBL" id="VSRR010129477">
    <property type="protein sequence ID" value="MPD01992.1"/>
    <property type="molecule type" value="Genomic_DNA"/>
</dbReference>
<dbReference type="Proteomes" id="UP000324222">
    <property type="component" value="Unassembled WGS sequence"/>
</dbReference>
<evidence type="ECO:0000313" key="2">
    <source>
        <dbReference type="Proteomes" id="UP000324222"/>
    </source>
</evidence>
<reference evidence="1 2" key="1">
    <citation type="submission" date="2019-05" db="EMBL/GenBank/DDBJ databases">
        <title>Another draft genome of Portunus trituberculatus and its Hox gene families provides insights of decapod evolution.</title>
        <authorList>
            <person name="Jeong J.-H."/>
            <person name="Song I."/>
            <person name="Kim S."/>
            <person name="Choi T."/>
            <person name="Kim D."/>
            <person name="Ryu S."/>
            <person name="Kim W."/>
        </authorList>
    </citation>
    <scope>NUCLEOTIDE SEQUENCE [LARGE SCALE GENOMIC DNA]</scope>
    <source>
        <tissue evidence="1">Muscle</tissue>
    </source>
</reference>
<keyword evidence="2" id="KW-1185">Reference proteome</keyword>
<protein>
    <submittedName>
        <fullName evidence="1">Uncharacterized protein</fullName>
    </submittedName>
</protein>
<dbReference type="AlphaFoldDB" id="A0A5B7JVG8"/>